<sequence>MIAIAQRIPFASKTIPELQKFIKRREVHYIESPHPNNSFFEALSYLSMPESKVNRYRSRDRVVEGIQLMIQHYSLSGKSAKCRDVQEFIHDYKGFDLAAEVPVVGFNSTHFEMILILPFLTNKDWHIVQGGYLDDFSHIKREEVRHKIINVKIQILDIGIFMIKKSLNEAVNSFNEGPKQDMKGIFSNIAFNYDNYNKILLKSEPFVQTDFLNLLKEETLSDKDYQVYLEDNKNFKT</sequence>
<accession>A0A5J4X3K2</accession>
<dbReference type="AlphaFoldDB" id="A0A5J4X3K2"/>
<gene>
    <name evidence="1" type="ORF">EZS28_002628</name>
</gene>
<protein>
    <submittedName>
        <fullName evidence="1">Uncharacterized protein</fullName>
    </submittedName>
</protein>
<evidence type="ECO:0000313" key="2">
    <source>
        <dbReference type="Proteomes" id="UP000324800"/>
    </source>
</evidence>
<comment type="caution">
    <text evidence="1">The sequence shown here is derived from an EMBL/GenBank/DDBJ whole genome shotgun (WGS) entry which is preliminary data.</text>
</comment>
<dbReference type="Proteomes" id="UP000324800">
    <property type="component" value="Unassembled WGS sequence"/>
</dbReference>
<dbReference type="EMBL" id="SNRW01000326">
    <property type="protein sequence ID" value="KAA6401851.1"/>
    <property type="molecule type" value="Genomic_DNA"/>
</dbReference>
<dbReference type="OrthoDB" id="5988713at2759"/>
<organism evidence="1 2">
    <name type="scientific">Streblomastix strix</name>
    <dbReference type="NCBI Taxonomy" id="222440"/>
    <lineage>
        <taxon>Eukaryota</taxon>
        <taxon>Metamonada</taxon>
        <taxon>Preaxostyla</taxon>
        <taxon>Oxymonadida</taxon>
        <taxon>Streblomastigidae</taxon>
        <taxon>Streblomastix</taxon>
    </lineage>
</organism>
<evidence type="ECO:0000313" key="1">
    <source>
        <dbReference type="EMBL" id="KAA6401851.1"/>
    </source>
</evidence>
<proteinExistence type="predicted"/>
<reference evidence="1 2" key="1">
    <citation type="submission" date="2019-03" db="EMBL/GenBank/DDBJ databases">
        <title>Single cell metagenomics reveals metabolic interactions within the superorganism composed of flagellate Streblomastix strix and complex community of Bacteroidetes bacteria on its surface.</title>
        <authorList>
            <person name="Treitli S.C."/>
            <person name="Kolisko M."/>
            <person name="Husnik F."/>
            <person name="Keeling P."/>
            <person name="Hampl V."/>
        </authorList>
    </citation>
    <scope>NUCLEOTIDE SEQUENCE [LARGE SCALE GENOMIC DNA]</scope>
    <source>
        <strain evidence="1">ST1C</strain>
    </source>
</reference>
<name>A0A5J4X3K2_9EUKA</name>